<evidence type="ECO:0000256" key="1">
    <source>
        <dbReference type="SAM" id="SignalP"/>
    </source>
</evidence>
<evidence type="ECO:0000313" key="3">
    <source>
        <dbReference type="EMBL" id="KAA3436864.1"/>
    </source>
</evidence>
<dbReference type="InterPro" id="IPR000601">
    <property type="entry name" value="PKD_dom"/>
</dbReference>
<dbReference type="SMART" id="SM00089">
    <property type="entry name" value="PKD"/>
    <property type="match status" value="2"/>
</dbReference>
<dbReference type="SUPFAM" id="SSF49299">
    <property type="entry name" value="PKD domain"/>
    <property type="match status" value="1"/>
</dbReference>
<dbReference type="Proteomes" id="UP000324133">
    <property type="component" value="Unassembled WGS sequence"/>
</dbReference>
<feature type="signal peptide" evidence="1">
    <location>
        <begin position="1"/>
        <end position="23"/>
    </location>
</feature>
<dbReference type="NCBIfam" id="TIGR04131">
    <property type="entry name" value="Bac_Flav_CTERM"/>
    <property type="match status" value="1"/>
</dbReference>
<dbReference type="PROSITE" id="PS50093">
    <property type="entry name" value="PKD"/>
    <property type="match status" value="1"/>
</dbReference>
<dbReference type="InterPro" id="IPR035986">
    <property type="entry name" value="PKD_dom_sf"/>
</dbReference>
<feature type="domain" description="PKD" evidence="2">
    <location>
        <begin position="55"/>
        <end position="120"/>
    </location>
</feature>
<keyword evidence="4" id="KW-1185">Reference proteome</keyword>
<dbReference type="InterPro" id="IPR026341">
    <property type="entry name" value="T9SS_type_B"/>
</dbReference>
<dbReference type="Pfam" id="PF13585">
    <property type="entry name" value="CHU_C"/>
    <property type="match status" value="1"/>
</dbReference>
<dbReference type="InterPro" id="IPR022409">
    <property type="entry name" value="PKD/Chitinase_dom"/>
</dbReference>
<comment type="caution">
    <text evidence="3">The sequence shown here is derived from an EMBL/GenBank/DDBJ whole genome shotgun (WGS) entry which is preliminary data.</text>
</comment>
<dbReference type="Gene3D" id="2.60.40.10">
    <property type="entry name" value="Immunoglobulins"/>
    <property type="match status" value="3"/>
</dbReference>
<dbReference type="OrthoDB" id="7794186at2"/>
<evidence type="ECO:0000259" key="2">
    <source>
        <dbReference type="PROSITE" id="PS50093"/>
    </source>
</evidence>
<organism evidence="3 4">
    <name type="scientific">Rufibacter hautae</name>
    <dbReference type="NCBI Taxonomy" id="2595005"/>
    <lineage>
        <taxon>Bacteria</taxon>
        <taxon>Pseudomonadati</taxon>
        <taxon>Bacteroidota</taxon>
        <taxon>Cytophagia</taxon>
        <taxon>Cytophagales</taxon>
        <taxon>Hymenobacteraceae</taxon>
        <taxon>Rufibacter</taxon>
    </lineage>
</organism>
<proteinExistence type="predicted"/>
<sequence>MAPLKKFFYSLGFLFLLSFVSYAQNCPDKPDVSLADANEENFTRCSSVGGSIEYNLSVSNISTTSSKNKEYTIEWGDGTSNTYPASFTNASHTYKTQGSFNLKFTITSQNGCSDSRTYSVFNGSTPGIGIQSPNNTSDCAPAAFTFGITGTQGNAPNTTYAIWFDDGTDTLRYTQATLPSTITHAFTKSSEGKPKGFTMYAVAYGCIPKQAEVSGIIISAKPIPAFSMTPESPFCANQVVTLNDQTKGGFNGNNVGGNTSGYRRLWTILPNTGWEFTNSTNASSANPSILFKQNGSYKITLAVTPSGTSTTCQGDSIIKVVEVRDIPSAPTATPATICLGSTATLQAQGDAPFFNWYATATATTPLATGATFTTPILKATTTYYVEAALNSSGCANPTRVPVIVTVTPLPAIPSAPNVTACAGSSATLKATPPASGKVYWYATATGGDTLATGNTFITPAINGTVTYYAATLSAQGCFSSTRRAVRVTVQSAIAGNKVTAPQTLCVGETAATLVGETLTGGSGTYTFLWESSTDGNTFAKATGTNNAATYTSAGLSQTTWFRRVVISGSCTSVSEPVQITVVPVVTNNTVVPALENICFGATTTINGSAPAGGNGGTPAYLWESSTTSATAGFTVAAGTNTGQSYQTEGISANTWFRRKVIIDGCAQVSPAVLVSVITNSFPPTVANATICSGGSATLTATAPGGPYEWYTSAAGGSPFFTGDQYTTPALTANTSYFVQSRAIGNCSEARTEVKVTVLPVISNNTIAGEQVVCHGSIPTSLTGSNPTGGNEIPVYTWESSLNGTNFTAAAGTNTNQNYAPGALTQPTWFRRKVTMGPCEDYSPALKVDVTPALLPVTMPADLTVCDNSSSPIIQAPAATGGNGTYTYKWEKSITSATAGFISANGAFEETTYAPGILRTTTWFRRITFSGSCQIVSSAVKVTVLPLPALPITKDVVTCQNATATLTATPASTGQKIQWFDAATGGNLLAEGNTFTTPVLQANTSYFAQALTSNGCLAPTRVEVKVTVTPLPTAPEGIAATVCHSEKAVISVKNPATDITYEWFAGSTGGTALFRGPSYTTASLTQTTTYYVQATVGGCAGPRTAVVVTVQDPVGNNVLSGTQEVCAGTGTTTLTGTQPTGGTGAYTYQWQSSTDGVSFYTLPGASQTENYSPGTLYQTTWYRRVVKSGTCVPHTSAAIKVTVSESIINNFIQDNQVIFINTVPAAFTGTSPTGGTGTYRYQWESSLNGQSFTVIAGATGKTYASGALSQTTWFRRVVESGGCQVISNVVKVSVNSAITENTIYEDQNICTGTAPLTLSGTDPIGGDGTFSYLWEMSTKGASSGFVTATGNASGKNYNAPALTQTTWFRRKVTSGGVISTSNAVKVTVFSAVTRNTISTDQTVCIGSVPARLTGTIPAGGSNSYAYVWESSTSGPTAGFGTAFGTSTEQNYTPGTLQRTTWFRRKVVSGSCSDNVSNVVQVTVTAPQPPSVQEAFICAGTTATLTAVPAAGATVVEWFDKPEGGRLIGSGLTFSTPILKETTTFYVRSVTQNCASVRIPVQVNIPAPTADAGPDQNIVLGNFATLEAKGGLTYRWSPATGLNNAQIATPVAKPTVTTTYTVTVTTQDGCTSTDQVTITVLSPVEVPNGFTPNGDGINDNWELPNLKSYPNCQVEVFNRWGNKVFESRGYDKPWEGRLNGQPLPAATYYYIIRLGEKQNPITGNVTIIK</sequence>
<gene>
    <name evidence="3" type="ORF">FOA19_21040</name>
</gene>
<evidence type="ECO:0000313" key="4">
    <source>
        <dbReference type="Proteomes" id="UP000324133"/>
    </source>
</evidence>
<keyword evidence="1" id="KW-0732">Signal</keyword>
<accession>A0A5B6TCW6</accession>
<dbReference type="Pfam" id="PF19081">
    <property type="entry name" value="Ig_7"/>
    <property type="match status" value="6"/>
</dbReference>
<dbReference type="EMBL" id="VKKY01000003">
    <property type="protein sequence ID" value="KAA3436864.1"/>
    <property type="molecule type" value="Genomic_DNA"/>
</dbReference>
<dbReference type="RefSeq" id="WP_149092805.1">
    <property type="nucleotide sequence ID" value="NZ_VKKY01000003.1"/>
</dbReference>
<dbReference type="CDD" id="cd00146">
    <property type="entry name" value="PKD"/>
    <property type="match status" value="1"/>
</dbReference>
<dbReference type="InterPro" id="IPR013783">
    <property type="entry name" value="Ig-like_fold"/>
</dbReference>
<feature type="chain" id="PRO_5022989110" evidence="1">
    <location>
        <begin position="24"/>
        <end position="1727"/>
    </location>
</feature>
<name>A0A5B6TCW6_9BACT</name>
<protein>
    <submittedName>
        <fullName evidence="3">Gliding motility-associated C-terminal domain-containing protein</fullName>
    </submittedName>
</protein>
<dbReference type="InterPro" id="IPR044023">
    <property type="entry name" value="Ig_7"/>
</dbReference>
<reference evidence="3 4" key="1">
    <citation type="submission" date="2019-07" db="EMBL/GenBank/DDBJ databases">
        <title>Rufibacter sp. nov., isolated from lake sediment.</title>
        <authorList>
            <person name="Qu J.-H."/>
        </authorList>
    </citation>
    <scope>NUCLEOTIDE SEQUENCE [LARGE SCALE GENOMIC DNA]</scope>
    <source>
        <strain evidence="3 4">NBS58-1</strain>
    </source>
</reference>